<gene>
    <name evidence="2" type="primary">arnC</name>
    <name evidence="2" type="ORF">HRbin17_02218</name>
</gene>
<dbReference type="InterPro" id="IPR001173">
    <property type="entry name" value="Glyco_trans_2-like"/>
</dbReference>
<evidence type="ECO:0000313" key="3">
    <source>
        <dbReference type="Proteomes" id="UP000236173"/>
    </source>
</evidence>
<dbReference type="GO" id="GO:0099621">
    <property type="term" value="F:undecaprenyl-phosphate 4-deoxy-4-formamido-L-arabinose transferase activity"/>
    <property type="evidence" value="ECO:0007669"/>
    <property type="project" value="UniProtKB-EC"/>
</dbReference>
<proteinExistence type="predicted"/>
<sequence>MKIAVVIPAYNEATRLPRVLSAVTACSEVRQVVVVDDGSHDGTSQVAERFGVRVIRLHENRGKAGAVWVGLQEVAQPIVVLLDADLQGLTPQHIVDLARPVAERGVDMTLGIFRGGRLWTDLSHRIAPWVSGQRALPLRRVRELPDFSGLGYGLEAALNKFAKEHRWRVDTVVWRGVSHVMKEEKLGLWRALAARTHMYWEVSKGWLVSLNGRKPDRK</sequence>
<keyword evidence="2" id="KW-0328">Glycosyltransferase</keyword>
<dbReference type="Pfam" id="PF00535">
    <property type="entry name" value="Glycos_transf_2"/>
    <property type="match status" value="1"/>
</dbReference>
<feature type="domain" description="Glycosyltransferase 2-like" evidence="1">
    <location>
        <begin position="5"/>
        <end position="115"/>
    </location>
</feature>
<keyword evidence="2" id="KW-0808">Transferase</keyword>
<dbReference type="InterPro" id="IPR029044">
    <property type="entry name" value="Nucleotide-diphossugar_trans"/>
</dbReference>
<dbReference type="SUPFAM" id="SSF53448">
    <property type="entry name" value="Nucleotide-diphospho-sugar transferases"/>
    <property type="match status" value="1"/>
</dbReference>
<evidence type="ECO:0000313" key="2">
    <source>
        <dbReference type="EMBL" id="GBC99688.1"/>
    </source>
</evidence>
<dbReference type="EMBL" id="BEHT01000034">
    <property type="protein sequence ID" value="GBC99688.1"/>
    <property type="molecule type" value="Genomic_DNA"/>
</dbReference>
<comment type="caution">
    <text evidence="2">The sequence shown here is derived from an EMBL/GenBank/DDBJ whole genome shotgun (WGS) entry which is preliminary data.</text>
</comment>
<dbReference type="Proteomes" id="UP000236173">
    <property type="component" value="Unassembled WGS sequence"/>
</dbReference>
<protein>
    <submittedName>
        <fullName evidence="2">Undecaprenyl-phosphate 4-deoxy-4-formamido-L-arabinose transferase</fullName>
        <ecNumber evidence="2">2.4.2.53</ecNumber>
    </submittedName>
</protein>
<name>A0A2H5XER9_9BACT</name>
<organism evidence="2 3">
    <name type="scientific">Candidatus Fervidibacter japonicus</name>
    <dbReference type="NCBI Taxonomy" id="2035412"/>
    <lineage>
        <taxon>Bacteria</taxon>
        <taxon>Candidatus Fervidibacterota</taxon>
        <taxon>Candidatus Fervidibacter</taxon>
    </lineage>
</organism>
<dbReference type="Gene3D" id="3.90.550.10">
    <property type="entry name" value="Spore Coat Polysaccharide Biosynthesis Protein SpsA, Chain A"/>
    <property type="match status" value="1"/>
</dbReference>
<dbReference type="PANTHER" id="PTHR48090">
    <property type="entry name" value="UNDECAPRENYL-PHOSPHATE 4-DEOXY-4-FORMAMIDO-L-ARABINOSE TRANSFERASE-RELATED"/>
    <property type="match status" value="1"/>
</dbReference>
<dbReference type="InterPro" id="IPR050256">
    <property type="entry name" value="Glycosyltransferase_2"/>
</dbReference>
<dbReference type="PANTHER" id="PTHR48090:SF7">
    <property type="entry name" value="RFBJ PROTEIN"/>
    <property type="match status" value="1"/>
</dbReference>
<dbReference type="EC" id="2.4.2.53" evidence="2"/>
<dbReference type="AlphaFoldDB" id="A0A2H5XER9"/>
<accession>A0A2H5XER9</accession>
<dbReference type="CDD" id="cd04179">
    <property type="entry name" value="DPM_DPG-synthase_like"/>
    <property type="match status" value="1"/>
</dbReference>
<evidence type="ECO:0000259" key="1">
    <source>
        <dbReference type="Pfam" id="PF00535"/>
    </source>
</evidence>
<reference evidence="3" key="1">
    <citation type="submission" date="2017-09" db="EMBL/GenBank/DDBJ databases">
        <title>Metaegenomics of thermophilic ammonia-oxidizing enrichment culture.</title>
        <authorList>
            <person name="Kato S."/>
            <person name="Suzuki K."/>
        </authorList>
    </citation>
    <scope>NUCLEOTIDE SEQUENCE [LARGE SCALE GENOMIC DNA]</scope>
</reference>